<accession>A0ABQ3Z5C5</accession>
<name>A0ABQ3Z5C5_9ACTN</name>
<feature type="transmembrane region" description="Helical" evidence="2">
    <location>
        <begin position="240"/>
        <end position="261"/>
    </location>
</feature>
<organism evidence="3 4">
    <name type="scientific">Paractinoplanes durhamensis</name>
    <dbReference type="NCBI Taxonomy" id="113563"/>
    <lineage>
        <taxon>Bacteria</taxon>
        <taxon>Bacillati</taxon>
        <taxon>Actinomycetota</taxon>
        <taxon>Actinomycetes</taxon>
        <taxon>Micromonosporales</taxon>
        <taxon>Micromonosporaceae</taxon>
        <taxon>Paractinoplanes</taxon>
    </lineage>
</organism>
<keyword evidence="4" id="KW-1185">Reference proteome</keyword>
<protein>
    <submittedName>
        <fullName evidence="3">Uncharacterized protein</fullName>
    </submittedName>
</protein>
<gene>
    <name evidence="3" type="ORF">Adu01nite_63830</name>
</gene>
<keyword evidence="2" id="KW-0812">Transmembrane</keyword>
<dbReference type="Proteomes" id="UP000637628">
    <property type="component" value="Unassembled WGS sequence"/>
</dbReference>
<dbReference type="RefSeq" id="WP_203732316.1">
    <property type="nucleotide sequence ID" value="NZ_BAAATX010000012.1"/>
</dbReference>
<evidence type="ECO:0000256" key="1">
    <source>
        <dbReference type="SAM" id="MobiDB-lite"/>
    </source>
</evidence>
<evidence type="ECO:0000313" key="4">
    <source>
        <dbReference type="Proteomes" id="UP000637628"/>
    </source>
</evidence>
<keyword evidence="2" id="KW-1133">Transmembrane helix</keyword>
<comment type="caution">
    <text evidence="3">The sequence shown here is derived from an EMBL/GenBank/DDBJ whole genome shotgun (WGS) entry which is preliminary data.</text>
</comment>
<dbReference type="EMBL" id="BOML01000051">
    <property type="protein sequence ID" value="GIE05033.1"/>
    <property type="molecule type" value="Genomic_DNA"/>
</dbReference>
<feature type="region of interest" description="Disordered" evidence="1">
    <location>
        <begin position="318"/>
        <end position="337"/>
    </location>
</feature>
<sequence>MSTDIIGAAAGAGRVGRYFSVVSALPSTVFLAYVYVLIRTGAWNGPLNWSAVVDFDPAQLLVVGLAALVLSLALNPLQVQLLRLFEGYWGSGTLAQQLATMRTLHHRRLRADHRMAAFRARQRLGGSRLEGAAAPPWMVRAAVRDATHRLAEGRYPDRDSEILPTSLGNVLRSYESRVGRPYGIEAIRTIPRLAMVAGERETAYMENQRTQLELAVRTSLLSLLGAVVTVLFFWRHGWWLLLALVPYTVAYLTYRGAVALAEEYGMSMAVMVDVSRFRLYDTLRLPSPRGHDAEVAQNAALMDVFGFGDMDLGVYAETRTDIEPGTSPPAEPDPDTA</sequence>
<feature type="transmembrane region" description="Helical" evidence="2">
    <location>
        <begin position="18"/>
        <end position="38"/>
    </location>
</feature>
<proteinExistence type="predicted"/>
<reference evidence="3 4" key="1">
    <citation type="submission" date="2021-01" db="EMBL/GenBank/DDBJ databases">
        <title>Whole genome shotgun sequence of Actinoplanes durhamensis NBRC 14914.</title>
        <authorList>
            <person name="Komaki H."/>
            <person name="Tamura T."/>
        </authorList>
    </citation>
    <scope>NUCLEOTIDE SEQUENCE [LARGE SCALE GENOMIC DNA]</scope>
    <source>
        <strain evidence="3 4">NBRC 14914</strain>
    </source>
</reference>
<evidence type="ECO:0000256" key="2">
    <source>
        <dbReference type="SAM" id="Phobius"/>
    </source>
</evidence>
<keyword evidence="2" id="KW-0472">Membrane</keyword>
<feature type="transmembrane region" description="Helical" evidence="2">
    <location>
        <begin position="58"/>
        <end position="77"/>
    </location>
</feature>
<feature type="transmembrane region" description="Helical" evidence="2">
    <location>
        <begin position="214"/>
        <end position="234"/>
    </location>
</feature>
<evidence type="ECO:0000313" key="3">
    <source>
        <dbReference type="EMBL" id="GIE05033.1"/>
    </source>
</evidence>